<dbReference type="InterPro" id="IPR050327">
    <property type="entry name" value="Proton-linked_MCT"/>
</dbReference>
<dbReference type="Pfam" id="PF07690">
    <property type="entry name" value="MFS_1"/>
    <property type="match status" value="1"/>
</dbReference>
<feature type="transmembrane region" description="Helical" evidence="4">
    <location>
        <begin position="89"/>
        <end position="111"/>
    </location>
</feature>
<evidence type="ECO:0000256" key="3">
    <source>
        <dbReference type="ARBA" id="ARBA00023136"/>
    </source>
</evidence>
<organism evidence="6">
    <name type="scientific">Candidatus Moduliflexus flocculans</name>
    <dbReference type="NCBI Taxonomy" id="1499966"/>
    <lineage>
        <taxon>Bacteria</taxon>
        <taxon>Candidatus Moduliflexota</taxon>
        <taxon>Candidatus Moduliflexia</taxon>
        <taxon>Candidatus Moduliflexales</taxon>
        <taxon>Candidatus Moduliflexaceae</taxon>
    </lineage>
</organism>
<gene>
    <name evidence="6" type="ORF">U14_01220</name>
</gene>
<dbReference type="PANTHER" id="PTHR11360">
    <property type="entry name" value="MONOCARBOXYLATE TRANSPORTER"/>
    <property type="match status" value="1"/>
</dbReference>
<dbReference type="InterPro" id="IPR011701">
    <property type="entry name" value="MFS"/>
</dbReference>
<feature type="transmembrane region" description="Helical" evidence="4">
    <location>
        <begin position="123"/>
        <end position="143"/>
    </location>
</feature>
<evidence type="ECO:0000313" key="6">
    <source>
        <dbReference type="EMBL" id="GAK49995.1"/>
    </source>
</evidence>
<dbReference type="GO" id="GO:0022857">
    <property type="term" value="F:transmembrane transporter activity"/>
    <property type="evidence" value="ECO:0007669"/>
    <property type="project" value="InterPro"/>
</dbReference>
<reference evidence="6" key="1">
    <citation type="journal article" date="2015" name="PeerJ">
        <title>First genomic representation of candidate bacterial phylum KSB3 points to enhanced environmental sensing as a trigger of wastewater bulking.</title>
        <authorList>
            <person name="Sekiguchi Y."/>
            <person name="Ohashi A."/>
            <person name="Parks D.H."/>
            <person name="Yamauchi T."/>
            <person name="Tyson G.W."/>
            <person name="Hugenholtz P."/>
        </authorList>
    </citation>
    <scope>NUCLEOTIDE SEQUENCE [LARGE SCALE GENOMIC DNA]</scope>
</reference>
<feature type="transmembrane region" description="Helical" evidence="4">
    <location>
        <begin position="355"/>
        <end position="376"/>
    </location>
</feature>
<feature type="transmembrane region" description="Helical" evidence="4">
    <location>
        <begin position="155"/>
        <end position="177"/>
    </location>
</feature>
<dbReference type="HOGENOM" id="CLU_001265_59_7_0"/>
<keyword evidence="3 4" id="KW-0472">Membrane</keyword>
<dbReference type="Proteomes" id="UP000030700">
    <property type="component" value="Unassembled WGS sequence"/>
</dbReference>
<dbReference type="SUPFAM" id="SSF103473">
    <property type="entry name" value="MFS general substrate transporter"/>
    <property type="match status" value="1"/>
</dbReference>
<feature type="domain" description="Major facilitator superfamily (MFS) profile" evidence="5">
    <location>
        <begin position="1"/>
        <end position="413"/>
    </location>
</feature>
<protein>
    <submittedName>
        <fullName evidence="6">Major facilitator superfamily MFS_1</fullName>
    </submittedName>
</protein>
<dbReference type="InterPro" id="IPR036259">
    <property type="entry name" value="MFS_trans_sf"/>
</dbReference>
<evidence type="ECO:0000256" key="1">
    <source>
        <dbReference type="ARBA" id="ARBA00022692"/>
    </source>
</evidence>
<name>A0A0S6VRN3_9BACT</name>
<feature type="transmembrane region" description="Helical" evidence="4">
    <location>
        <begin position="298"/>
        <end position="316"/>
    </location>
</feature>
<evidence type="ECO:0000256" key="4">
    <source>
        <dbReference type="SAM" id="Phobius"/>
    </source>
</evidence>
<evidence type="ECO:0000259" key="5">
    <source>
        <dbReference type="PROSITE" id="PS50850"/>
    </source>
</evidence>
<keyword evidence="1 4" id="KW-0812">Transmembrane</keyword>
<feature type="transmembrane region" description="Helical" evidence="4">
    <location>
        <begin position="322"/>
        <end position="343"/>
    </location>
</feature>
<keyword evidence="2 4" id="KW-1133">Transmembrane helix</keyword>
<dbReference type="Gene3D" id="1.20.1250.20">
    <property type="entry name" value="MFS general substrate transporter like domains"/>
    <property type="match status" value="2"/>
</dbReference>
<sequence>MGTIVQLCLGTVYAWSFFQNPIVKAYGWTNAQTAWTFSIAIFMLGISAAWGGIHLPKFGPKTLAMSGGILYAIAHFISAYALSISNLPLLYVGYGVIGGIGLGLGYVTPVATASKWFPDKQGFVTGMVVMGFGFGSLVMSKILGPFFMEMTGNNLVFVFAYIGVAIFICLTIAGAFLQMPPAGYAPVGYTSPATRVAATDAEEPLTAKQCIISPKFAMMWLMFFFNIVAGIMFIAFQSPLLQDLLKLRIDAGTDLSAPEISASLASAGATLIAISSLCNGIGRFFWGGMSDKIGRVQTFRLILGTQFAVFLLLLVVTHPWLFGMLVCYVLLCYGGGFGTMPSFVKDTFGVKFMPVVYGAILTAWGCAGVVGPQIVAGMKDRFAAEAGTYSFAAGAACLFAGFLIALFLKNEHVR</sequence>
<feature type="transmembrane region" description="Helical" evidence="4">
    <location>
        <begin position="388"/>
        <end position="408"/>
    </location>
</feature>
<feature type="transmembrane region" description="Helical" evidence="4">
    <location>
        <begin position="33"/>
        <end position="51"/>
    </location>
</feature>
<dbReference type="CDD" id="cd17353">
    <property type="entry name" value="MFS_OFA_like"/>
    <property type="match status" value="1"/>
</dbReference>
<accession>A0A0S6VRN3</accession>
<dbReference type="InterPro" id="IPR020846">
    <property type="entry name" value="MFS_dom"/>
</dbReference>
<evidence type="ECO:0000313" key="7">
    <source>
        <dbReference type="Proteomes" id="UP000030700"/>
    </source>
</evidence>
<feature type="transmembrane region" description="Helical" evidence="4">
    <location>
        <begin position="218"/>
        <end position="240"/>
    </location>
</feature>
<feature type="transmembrane region" description="Helical" evidence="4">
    <location>
        <begin position="63"/>
        <end position="83"/>
    </location>
</feature>
<proteinExistence type="predicted"/>
<dbReference type="AlphaFoldDB" id="A0A0S6VRN3"/>
<evidence type="ECO:0000256" key="2">
    <source>
        <dbReference type="ARBA" id="ARBA00022989"/>
    </source>
</evidence>
<dbReference type="EMBL" id="DF820455">
    <property type="protein sequence ID" value="GAK49995.1"/>
    <property type="molecule type" value="Genomic_DNA"/>
</dbReference>
<keyword evidence="7" id="KW-1185">Reference proteome</keyword>
<dbReference type="STRING" id="1499966.U14_01220"/>
<dbReference type="PROSITE" id="PS50850">
    <property type="entry name" value="MFS"/>
    <property type="match status" value="1"/>
</dbReference>